<accession>A0A8X6EY22</accession>
<evidence type="ECO:0000313" key="1">
    <source>
        <dbReference type="EMBL" id="GFQ64572.1"/>
    </source>
</evidence>
<gene>
    <name evidence="1" type="ORF">TNCT_92111</name>
</gene>
<evidence type="ECO:0000313" key="2">
    <source>
        <dbReference type="Proteomes" id="UP000887116"/>
    </source>
</evidence>
<name>A0A8X6EY22_TRICU</name>
<organism evidence="1 2">
    <name type="scientific">Trichonephila clavata</name>
    <name type="common">Joro spider</name>
    <name type="synonym">Nephila clavata</name>
    <dbReference type="NCBI Taxonomy" id="2740835"/>
    <lineage>
        <taxon>Eukaryota</taxon>
        <taxon>Metazoa</taxon>
        <taxon>Ecdysozoa</taxon>
        <taxon>Arthropoda</taxon>
        <taxon>Chelicerata</taxon>
        <taxon>Arachnida</taxon>
        <taxon>Araneae</taxon>
        <taxon>Araneomorphae</taxon>
        <taxon>Entelegynae</taxon>
        <taxon>Araneoidea</taxon>
        <taxon>Nephilidae</taxon>
        <taxon>Trichonephila</taxon>
    </lineage>
</organism>
<dbReference type="EMBL" id="BMAO01020031">
    <property type="protein sequence ID" value="GFQ64572.1"/>
    <property type="molecule type" value="Genomic_DNA"/>
</dbReference>
<protein>
    <submittedName>
        <fullName evidence="1">Uncharacterized protein</fullName>
    </submittedName>
</protein>
<comment type="caution">
    <text evidence="1">The sequence shown here is derived from an EMBL/GenBank/DDBJ whole genome shotgun (WGS) entry which is preliminary data.</text>
</comment>
<dbReference type="Proteomes" id="UP000887116">
    <property type="component" value="Unassembled WGS sequence"/>
</dbReference>
<sequence length="141" mass="16282">MTSGRGRSNQGGRRRGLRPTEVEWLIRAKVADVPTHQKKNWWIDLLFAAREEYGSGFSLVQEALRLFYDLPSDNESVDSENSCDEDYMPQPLEYTSDSDIASSEDEDINLPGPSQVTLYLYLLCHEPFYHVILLFPFIYKN</sequence>
<proteinExistence type="predicted"/>
<keyword evidence="2" id="KW-1185">Reference proteome</keyword>
<reference evidence="1" key="1">
    <citation type="submission" date="2020-07" db="EMBL/GenBank/DDBJ databases">
        <title>Multicomponent nature underlies the extraordinary mechanical properties of spider dragline silk.</title>
        <authorList>
            <person name="Kono N."/>
            <person name="Nakamura H."/>
            <person name="Mori M."/>
            <person name="Yoshida Y."/>
            <person name="Ohtoshi R."/>
            <person name="Malay A.D."/>
            <person name="Moran D.A.P."/>
            <person name="Tomita M."/>
            <person name="Numata K."/>
            <person name="Arakawa K."/>
        </authorList>
    </citation>
    <scope>NUCLEOTIDE SEQUENCE</scope>
</reference>
<dbReference type="AlphaFoldDB" id="A0A8X6EY22"/>